<dbReference type="InterPro" id="IPR000700">
    <property type="entry name" value="PAS-assoc_C"/>
</dbReference>
<dbReference type="KEGG" id="mpz:Marpi_0555"/>
<dbReference type="OrthoDB" id="9805474at2"/>
<accession>H2J5L0</accession>
<dbReference type="NCBIfam" id="TIGR00254">
    <property type="entry name" value="GGDEF"/>
    <property type="match status" value="1"/>
</dbReference>
<dbReference type="Gene3D" id="3.30.450.20">
    <property type="entry name" value="PAS domain"/>
    <property type="match status" value="1"/>
</dbReference>
<keyword evidence="2" id="KW-0472">Membrane</keyword>
<proteinExistence type="predicted"/>
<dbReference type="AlphaFoldDB" id="H2J5L0"/>
<dbReference type="PANTHER" id="PTHR45138">
    <property type="entry name" value="REGULATORY COMPONENTS OF SENSORY TRANSDUCTION SYSTEM"/>
    <property type="match status" value="1"/>
</dbReference>
<evidence type="ECO:0000256" key="1">
    <source>
        <dbReference type="SAM" id="Coils"/>
    </source>
</evidence>
<dbReference type="SUPFAM" id="SSF55785">
    <property type="entry name" value="PYP-like sensor domain (PAS domain)"/>
    <property type="match status" value="1"/>
</dbReference>
<evidence type="ECO:0000313" key="6">
    <source>
        <dbReference type="Proteomes" id="UP000007161"/>
    </source>
</evidence>
<dbReference type="CDD" id="cd01949">
    <property type="entry name" value="GGDEF"/>
    <property type="match status" value="1"/>
</dbReference>
<evidence type="ECO:0000256" key="2">
    <source>
        <dbReference type="SAM" id="Phobius"/>
    </source>
</evidence>
<keyword evidence="2" id="KW-1133">Transmembrane helix</keyword>
<dbReference type="RefSeq" id="WP_014296068.1">
    <property type="nucleotide sequence ID" value="NC_016751.1"/>
</dbReference>
<dbReference type="SUPFAM" id="SSF55073">
    <property type="entry name" value="Nucleotide cyclase"/>
    <property type="match status" value="1"/>
</dbReference>
<evidence type="ECO:0000259" key="4">
    <source>
        <dbReference type="PROSITE" id="PS50887"/>
    </source>
</evidence>
<feature type="domain" description="GGDEF" evidence="4">
    <location>
        <begin position="479"/>
        <end position="606"/>
    </location>
</feature>
<protein>
    <submittedName>
        <fullName evidence="5">PAS domain S-box/diguanylate cyclase (GGDEF) domain-containing protein</fullName>
    </submittedName>
</protein>
<dbReference type="NCBIfam" id="TIGR00229">
    <property type="entry name" value="sensory_box"/>
    <property type="match status" value="1"/>
</dbReference>
<dbReference type="Gene3D" id="3.40.190.10">
    <property type="entry name" value="Periplasmic binding protein-like II"/>
    <property type="match status" value="2"/>
</dbReference>
<dbReference type="Pfam" id="PF00497">
    <property type="entry name" value="SBP_bac_3"/>
    <property type="match status" value="1"/>
</dbReference>
<name>H2J5L0_MARPK</name>
<dbReference type="InterPro" id="IPR050469">
    <property type="entry name" value="Diguanylate_Cyclase"/>
</dbReference>
<gene>
    <name evidence="5" type="ordered locus">Marpi_0555</name>
</gene>
<dbReference type="HOGENOM" id="CLU_450414_0_0_0"/>
<dbReference type="EMBL" id="CP003257">
    <property type="protein sequence ID" value="AEX84996.1"/>
    <property type="molecule type" value="Genomic_DNA"/>
</dbReference>
<evidence type="ECO:0000313" key="5">
    <source>
        <dbReference type="EMBL" id="AEX84996.1"/>
    </source>
</evidence>
<dbReference type="SUPFAM" id="SSF53850">
    <property type="entry name" value="Periplasmic binding protein-like II"/>
    <property type="match status" value="1"/>
</dbReference>
<keyword evidence="1" id="KW-0175">Coiled coil</keyword>
<dbReference type="PANTHER" id="PTHR45138:SF9">
    <property type="entry name" value="DIGUANYLATE CYCLASE DGCM-RELATED"/>
    <property type="match status" value="1"/>
</dbReference>
<reference evidence="5 6" key="1">
    <citation type="journal article" date="2012" name="J. Bacteriol.">
        <title>Complete Genome Sequence of the Thermophilic, Piezophilic, Heterotrophic Bacterium Marinitoga piezophila KA3.</title>
        <authorList>
            <person name="Lucas S."/>
            <person name="Han J."/>
            <person name="Lapidus A."/>
            <person name="Cheng J.F."/>
            <person name="Goodwin L.A."/>
            <person name="Pitluck S."/>
            <person name="Peters L."/>
            <person name="Mikhailova N."/>
            <person name="Teshima H."/>
            <person name="Detter J.C."/>
            <person name="Han C."/>
            <person name="Tapia R."/>
            <person name="Land M."/>
            <person name="Hauser L."/>
            <person name="Kyrpides N.C."/>
            <person name="Ivanova N."/>
            <person name="Pagani I."/>
            <person name="Vannier P."/>
            <person name="Oger P."/>
            <person name="Bartlett D.H."/>
            <person name="Noll K.M."/>
            <person name="Woyke T."/>
            <person name="Jebbar M."/>
        </authorList>
    </citation>
    <scope>NUCLEOTIDE SEQUENCE [LARGE SCALE GENOMIC DNA]</scope>
    <source>
        <strain evidence="6">DSM 14283 / JCM 11233 / KA3</strain>
    </source>
</reference>
<dbReference type="InterPro" id="IPR000014">
    <property type="entry name" value="PAS"/>
</dbReference>
<dbReference type="InterPro" id="IPR029787">
    <property type="entry name" value="Nucleotide_cyclase"/>
</dbReference>
<dbReference type="PROSITE" id="PS50113">
    <property type="entry name" value="PAC"/>
    <property type="match status" value="1"/>
</dbReference>
<feature type="coiled-coil region" evidence="1">
    <location>
        <begin position="275"/>
        <end position="323"/>
    </location>
</feature>
<dbReference type="InterPro" id="IPR035965">
    <property type="entry name" value="PAS-like_dom_sf"/>
</dbReference>
<reference evidence="6" key="2">
    <citation type="submission" date="2012-01" db="EMBL/GenBank/DDBJ databases">
        <title>Complete sequence of chromosome of Marinitoga piezophila KA3.</title>
        <authorList>
            <person name="Lucas S."/>
            <person name="Han J."/>
            <person name="Lapidus A."/>
            <person name="Cheng J.-F."/>
            <person name="Goodwin L."/>
            <person name="Pitluck S."/>
            <person name="Peters L."/>
            <person name="Mikhailova N."/>
            <person name="Teshima H."/>
            <person name="Detter J.C."/>
            <person name="Han C."/>
            <person name="Tapia R."/>
            <person name="Land M."/>
            <person name="Hauser L."/>
            <person name="Kyrpides N."/>
            <person name="Ivanova N."/>
            <person name="Pagani I."/>
            <person name="Jebbar M."/>
            <person name="Vannier P."/>
            <person name="Oger P."/>
            <person name="Cario A."/>
            <person name="Bartlett D."/>
            <person name="Noll K.M."/>
            <person name="Woyke T."/>
        </authorList>
    </citation>
    <scope>NUCLEOTIDE SEQUENCE [LARGE SCALE GENOMIC DNA]</scope>
    <source>
        <strain evidence="6">DSM 14283 / JCM 11233 / KA3</strain>
    </source>
</reference>
<dbReference type="eggNOG" id="COG0834">
    <property type="taxonomic scope" value="Bacteria"/>
</dbReference>
<dbReference type="InterPro" id="IPR000160">
    <property type="entry name" value="GGDEF_dom"/>
</dbReference>
<feature type="domain" description="PAC" evidence="3">
    <location>
        <begin position="396"/>
        <end position="447"/>
    </location>
</feature>
<sequence>MKKEMFLFFIIIIMVTITIARPLTVVIYSAPPVMYIDNGKVKGIFPEIFDYIAKKEGIDYKYIYLNFADGLEYLKNDLADIMFGVAYTKERAKYFEYSREPLLFDWGQIFSRENVTLHGFMDLKNKSVAVLKKDVYYEGPQGLKKIDSDLNLNIKFKEYNSYEEVFKSLEDGEVDYALASRIFGLNTRKKYDIKETQLILNTVDIYMIYSNKSLKPIIDRLDLRLKELKRNDESYYYKIINKYLYKKQIPTWILPVLLLIGIITFILIIFIYLMRRNIEKKTKELLERNKELEKNKKKVEKLYNTLKHNMEELQNTKGKLEESQALLESFIEHSIDGILFVNKNFDVILVNNVFKERTRTDFHKNITKGSNLRKIFEGELLFLLELEKAYNEERSFVIEKPIKRRDGSIYWVSNSYYPIYKGGEKYGVALISRDITKLKENEILLEKLAHYDSLTGLYNRRAGMEILKELALLSKRENKPLVIGFVDVDNLKTINDVYGHSKGDEAIKNIANILKSSVRHSDVVARYGGDEFFMGLYNCTIEDAERIRDTINKKLEHLNKYSYIHYSISLGFARYIPNSDIDEILLKADQNMYSLKNMKKKLKDKS</sequence>
<feature type="transmembrane region" description="Helical" evidence="2">
    <location>
        <begin position="252"/>
        <end position="273"/>
    </location>
</feature>
<dbReference type="eggNOG" id="COG2199">
    <property type="taxonomic scope" value="Bacteria"/>
</dbReference>
<dbReference type="PROSITE" id="PS50887">
    <property type="entry name" value="GGDEF"/>
    <property type="match status" value="1"/>
</dbReference>
<dbReference type="SMART" id="SM00267">
    <property type="entry name" value="GGDEF"/>
    <property type="match status" value="1"/>
</dbReference>
<dbReference type="GO" id="GO:0052621">
    <property type="term" value="F:diguanylate cyclase activity"/>
    <property type="evidence" value="ECO:0007669"/>
    <property type="project" value="TreeGrafter"/>
</dbReference>
<dbReference type="SMART" id="SM00062">
    <property type="entry name" value="PBPb"/>
    <property type="match status" value="1"/>
</dbReference>
<organism evidence="5 6">
    <name type="scientific">Marinitoga piezophila (strain DSM 14283 / JCM 11233 / KA3)</name>
    <dbReference type="NCBI Taxonomy" id="443254"/>
    <lineage>
        <taxon>Bacteria</taxon>
        <taxon>Thermotogati</taxon>
        <taxon>Thermotogota</taxon>
        <taxon>Thermotogae</taxon>
        <taxon>Petrotogales</taxon>
        <taxon>Petrotogaceae</taxon>
        <taxon>Marinitoga</taxon>
    </lineage>
</organism>
<dbReference type="Pfam" id="PF13426">
    <property type="entry name" value="PAS_9"/>
    <property type="match status" value="1"/>
</dbReference>
<evidence type="ECO:0000259" key="3">
    <source>
        <dbReference type="PROSITE" id="PS50113"/>
    </source>
</evidence>
<dbReference type="Gene3D" id="3.30.70.270">
    <property type="match status" value="1"/>
</dbReference>
<dbReference type="Proteomes" id="UP000007161">
    <property type="component" value="Chromosome"/>
</dbReference>
<keyword evidence="2" id="KW-0812">Transmembrane</keyword>
<keyword evidence="6" id="KW-1185">Reference proteome</keyword>
<dbReference type="InterPro" id="IPR043128">
    <property type="entry name" value="Rev_trsase/Diguanyl_cyclase"/>
</dbReference>
<dbReference type="STRING" id="443254.Marpi_0555"/>
<dbReference type="InterPro" id="IPR001638">
    <property type="entry name" value="Solute-binding_3/MltF_N"/>
</dbReference>
<dbReference type="Pfam" id="PF00990">
    <property type="entry name" value="GGDEF"/>
    <property type="match status" value="1"/>
</dbReference>